<evidence type="ECO:0000259" key="7">
    <source>
        <dbReference type="PROSITE" id="PS51462"/>
    </source>
</evidence>
<name>A0A944D9G0_DENI1</name>
<keyword evidence="6" id="KW-0464">Manganese</keyword>
<dbReference type="CDD" id="cd03426">
    <property type="entry name" value="NUDIX_CoAse_Nudt7"/>
    <property type="match status" value="1"/>
</dbReference>
<evidence type="ECO:0000256" key="4">
    <source>
        <dbReference type="ARBA" id="ARBA00022801"/>
    </source>
</evidence>
<dbReference type="PROSITE" id="PS51462">
    <property type="entry name" value="NUDIX"/>
    <property type="match status" value="1"/>
</dbReference>
<dbReference type="NCBIfam" id="NF007980">
    <property type="entry name" value="PRK10707.1"/>
    <property type="match status" value="1"/>
</dbReference>
<dbReference type="PANTHER" id="PTHR12992:SF11">
    <property type="entry name" value="MITOCHONDRIAL COENZYME A DIPHOSPHATASE NUDT8"/>
    <property type="match status" value="1"/>
</dbReference>
<keyword evidence="9" id="KW-1185">Reference proteome</keyword>
<dbReference type="GO" id="GO:0046872">
    <property type="term" value="F:metal ion binding"/>
    <property type="evidence" value="ECO:0007669"/>
    <property type="project" value="UniProtKB-KW"/>
</dbReference>
<proteinExistence type="predicted"/>
<feature type="domain" description="Nudix hydrolase" evidence="7">
    <location>
        <begin position="39"/>
        <end position="171"/>
    </location>
</feature>
<dbReference type="Gene3D" id="3.90.79.10">
    <property type="entry name" value="Nucleoside Triphosphate Pyrophosphohydrolase"/>
    <property type="match status" value="1"/>
</dbReference>
<dbReference type="RefSeq" id="WP_214360597.1">
    <property type="nucleotide sequence ID" value="NZ_JAEKFT010000005.1"/>
</dbReference>
<keyword evidence="4" id="KW-0378">Hydrolase</keyword>
<keyword evidence="3" id="KW-0479">Metal-binding</keyword>
<dbReference type="SUPFAM" id="SSF55811">
    <property type="entry name" value="Nudix"/>
    <property type="match status" value="1"/>
</dbReference>
<evidence type="ECO:0000256" key="3">
    <source>
        <dbReference type="ARBA" id="ARBA00022723"/>
    </source>
</evidence>
<dbReference type="InterPro" id="IPR045121">
    <property type="entry name" value="CoAse"/>
</dbReference>
<dbReference type="EMBL" id="JAEKFT010000005">
    <property type="protein sequence ID" value="MBT0960846.1"/>
    <property type="molecule type" value="Genomic_DNA"/>
</dbReference>
<comment type="cofactor">
    <cofactor evidence="1">
        <name>Mn(2+)</name>
        <dbReference type="ChEBI" id="CHEBI:29035"/>
    </cofactor>
</comment>
<dbReference type="InterPro" id="IPR000086">
    <property type="entry name" value="NUDIX_hydrolase_dom"/>
</dbReference>
<evidence type="ECO:0000313" key="8">
    <source>
        <dbReference type="EMBL" id="MBT0960846.1"/>
    </source>
</evidence>
<dbReference type="AlphaFoldDB" id="A0A944D9G0"/>
<evidence type="ECO:0000313" key="9">
    <source>
        <dbReference type="Proteomes" id="UP000694660"/>
    </source>
</evidence>
<dbReference type="PANTHER" id="PTHR12992">
    <property type="entry name" value="NUDIX HYDROLASE"/>
    <property type="match status" value="1"/>
</dbReference>
<sequence>MNQPGTAPDRLLTAHGLRQRFAEAPPSAPMRDDAAPERLRPAAVLVPVVDRSEGLTVLLTRRTDHLHHHPGQVSFPGGRVEAGDRNPEMTALRETHEEIGLHPERVELLGSLSEYHTGTGFRVTPVVGLVAPPFELVPDTFEVAEIFEVPLAFLIDPANRRRERIVIDGRERTFYAMPWRHYHIWGATAGMLVMLSRFLGENA</sequence>
<gene>
    <name evidence="8" type="ORF">I8J34_06610</name>
</gene>
<evidence type="ECO:0000256" key="1">
    <source>
        <dbReference type="ARBA" id="ARBA00001936"/>
    </source>
</evidence>
<evidence type="ECO:0000256" key="2">
    <source>
        <dbReference type="ARBA" id="ARBA00001946"/>
    </source>
</evidence>
<dbReference type="InterPro" id="IPR015797">
    <property type="entry name" value="NUDIX_hydrolase-like_dom_sf"/>
</dbReference>
<organism evidence="8 9">
    <name type="scientific">Denitromonas iodatirespirans</name>
    <dbReference type="NCBI Taxonomy" id="2795389"/>
    <lineage>
        <taxon>Bacteria</taxon>
        <taxon>Pseudomonadati</taxon>
        <taxon>Pseudomonadota</taxon>
        <taxon>Betaproteobacteria</taxon>
        <taxon>Rhodocyclales</taxon>
        <taxon>Zoogloeaceae</taxon>
        <taxon>Denitromonas</taxon>
    </lineage>
</organism>
<comment type="cofactor">
    <cofactor evidence="2">
        <name>Mg(2+)</name>
        <dbReference type="ChEBI" id="CHEBI:18420"/>
    </cofactor>
</comment>
<protein>
    <submittedName>
        <fullName evidence="8">CoA pyrophosphatase</fullName>
    </submittedName>
</protein>
<keyword evidence="5" id="KW-0460">Magnesium</keyword>
<comment type="caution">
    <text evidence="8">The sequence shown here is derived from an EMBL/GenBank/DDBJ whole genome shotgun (WGS) entry which is preliminary data.</text>
</comment>
<dbReference type="GO" id="GO:0010945">
    <property type="term" value="F:coenzyme A diphosphatase activity"/>
    <property type="evidence" value="ECO:0007669"/>
    <property type="project" value="InterPro"/>
</dbReference>
<reference evidence="9" key="1">
    <citation type="journal article" date="2022" name="ISME J.">
        <title>Genetic and phylogenetic analysis of dissimilatory iodate-reducing bacteria identifies potential niches across the world's oceans.</title>
        <authorList>
            <person name="Reyes-Umana V."/>
            <person name="Henning Z."/>
            <person name="Lee K."/>
            <person name="Barnum T.P."/>
            <person name="Coates J.D."/>
        </authorList>
    </citation>
    <scope>NUCLEOTIDE SEQUENCE [LARGE SCALE GENOMIC DNA]</scope>
    <source>
        <strain evidence="9">IR12</strain>
    </source>
</reference>
<evidence type="ECO:0000256" key="5">
    <source>
        <dbReference type="ARBA" id="ARBA00022842"/>
    </source>
</evidence>
<dbReference type="Proteomes" id="UP000694660">
    <property type="component" value="Unassembled WGS sequence"/>
</dbReference>
<accession>A0A944D9G0</accession>
<evidence type="ECO:0000256" key="6">
    <source>
        <dbReference type="ARBA" id="ARBA00023211"/>
    </source>
</evidence>
<dbReference type="Pfam" id="PF00293">
    <property type="entry name" value="NUDIX"/>
    <property type="match status" value="1"/>
</dbReference>